<dbReference type="PANTHER" id="PTHR32071">
    <property type="entry name" value="TRANSCRIPTIONAL REGULATORY PROTEIN"/>
    <property type="match status" value="1"/>
</dbReference>
<dbReference type="InterPro" id="IPR029016">
    <property type="entry name" value="GAF-like_dom_sf"/>
</dbReference>
<dbReference type="Gene3D" id="1.10.8.60">
    <property type="match status" value="1"/>
</dbReference>
<dbReference type="InterPro" id="IPR002197">
    <property type="entry name" value="HTH_Fis"/>
</dbReference>
<dbReference type="Proteomes" id="UP000569732">
    <property type="component" value="Unassembled WGS sequence"/>
</dbReference>
<name>A0A853IDZ4_9GAMM</name>
<dbReference type="SMART" id="SM00065">
    <property type="entry name" value="GAF"/>
    <property type="match status" value="1"/>
</dbReference>
<dbReference type="EMBL" id="JACCKB010000038">
    <property type="protein sequence ID" value="NYZ68274.1"/>
    <property type="molecule type" value="Genomic_DNA"/>
</dbReference>
<dbReference type="Pfam" id="PF25601">
    <property type="entry name" value="AAA_lid_14"/>
    <property type="match status" value="1"/>
</dbReference>
<dbReference type="Gene3D" id="3.30.450.40">
    <property type="match status" value="1"/>
</dbReference>
<evidence type="ECO:0000256" key="4">
    <source>
        <dbReference type="ARBA" id="ARBA00023125"/>
    </source>
</evidence>
<keyword evidence="5" id="KW-0804">Transcription</keyword>
<dbReference type="CDD" id="cd00009">
    <property type="entry name" value="AAA"/>
    <property type="match status" value="1"/>
</dbReference>
<keyword evidence="4" id="KW-0238">DNA-binding</keyword>
<dbReference type="SUPFAM" id="SSF52540">
    <property type="entry name" value="P-loop containing nucleoside triphosphate hydrolases"/>
    <property type="match status" value="1"/>
</dbReference>
<proteinExistence type="predicted"/>
<dbReference type="Pfam" id="PF02954">
    <property type="entry name" value="HTH_8"/>
    <property type="match status" value="1"/>
</dbReference>
<accession>A0A853IDZ4</accession>
<dbReference type="Gene3D" id="3.40.50.300">
    <property type="entry name" value="P-loop containing nucleotide triphosphate hydrolases"/>
    <property type="match status" value="1"/>
</dbReference>
<dbReference type="RefSeq" id="WP_180570292.1">
    <property type="nucleotide sequence ID" value="NZ_JACCKB010000038.1"/>
</dbReference>
<sequence length="549" mass="61157">MQYHQTQLQALLASTTAFATEQNTNALLKKIVIHAGEVISAEGVAIFVLDVTKTYLNLKVAKWLDEVQEVNETEGIPLQSVGQFNTDNICVFAALTGKPQLIDDIYAGFIGFDFSSIYEQDKRYDTKTRSLMVVPLRDHEEKTLGVLLLANARNQQGEPSSFVAMEALALSFAAHAAVALNNAYLIDANKKLIDLLGETNQQLEKENKHLKQSRKRLNNYQIIGESQTMQQAYALMDKVVASPVNVLLRGETGTGKEVFARAIHNNSERSNKPFITQNCAAVPEQLLESELFGYKKGSFTGATTDKKGLFDEANGGTLFLDEIGDMPLNLQAKLLRVLQEGEVRPLGATQSHKVDVRIIAATHCDLEGKITAGSFREDLYYRLSVFPIFLPALRERGDDVIVLAKHFIRLYAKNYGNLPARLAPSTIEILKSYSFPGNVRQLQNIIERAVLLVESGTAILPEHLPEQVCNAESAESVGTELQTFSLENLPVKQSLKKAVQDYESALIERYLQANNWNQTRTAEVLNMPRRTLVEKINRYKIVTKGKRDG</sequence>
<dbReference type="InterPro" id="IPR025662">
    <property type="entry name" value="Sigma_54_int_dom_ATP-bd_1"/>
</dbReference>
<evidence type="ECO:0000256" key="5">
    <source>
        <dbReference type="ARBA" id="ARBA00023163"/>
    </source>
</evidence>
<dbReference type="PANTHER" id="PTHR32071:SF121">
    <property type="entry name" value="SIGMA L-DEPENDENT TRANSCRIPTIONAL REGULATOR YQIR-RELATED"/>
    <property type="match status" value="1"/>
</dbReference>
<dbReference type="AlphaFoldDB" id="A0A853IDZ4"/>
<dbReference type="PROSITE" id="PS50045">
    <property type="entry name" value="SIGMA54_INTERACT_4"/>
    <property type="match status" value="1"/>
</dbReference>
<evidence type="ECO:0000259" key="7">
    <source>
        <dbReference type="PROSITE" id="PS50045"/>
    </source>
</evidence>
<keyword evidence="6" id="KW-0175">Coiled coil</keyword>
<dbReference type="InterPro" id="IPR025944">
    <property type="entry name" value="Sigma_54_int_dom_CS"/>
</dbReference>
<dbReference type="InterPro" id="IPR002078">
    <property type="entry name" value="Sigma_54_int"/>
</dbReference>
<dbReference type="InterPro" id="IPR003593">
    <property type="entry name" value="AAA+_ATPase"/>
</dbReference>
<gene>
    <name evidence="8" type="ORF">H0A36_19855</name>
</gene>
<evidence type="ECO:0000313" key="8">
    <source>
        <dbReference type="EMBL" id="NYZ68274.1"/>
    </source>
</evidence>
<dbReference type="InterPro" id="IPR003018">
    <property type="entry name" value="GAF"/>
</dbReference>
<dbReference type="Pfam" id="PF01590">
    <property type="entry name" value="GAF"/>
    <property type="match status" value="1"/>
</dbReference>
<evidence type="ECO:0000256" key="3">
    <source>
        <dbReference type="ARBA" id="ARBA00023015"/>
    </source>
</evidence>
<feature type="coiled-coil region" evidence="6">
    <location>
        <begin position="186"/>
        <end position="223"/>
    </location>
</feature>
<reference evidence="8 9" key="1">
    <citation type="submission" date="2020-07" db="EMBL/GenBank/DDBJ databases">
        <title>Endozoicomonas sp. nov., isolated from sediment.</title>
        <authorList>
            <person name="Gu T."/>
        </authorList>
    </citation>
    <scope>NUCLEOTIDE SEQUENCE [LARGE SCALE GENOMIC DNA]</scope>
    <source>
        <strain evidence="8 9">SM1973</strain>
    </source>
</reference>
<dbReference type="GO" id="GO:0043565">
    <property type="term" value="F:sequence-specific DNA binding"/>
    <property type="evidence" value="ECO:0007669"/>
    <property type="project" value="InterPro"/>
</dbReference>
<dbReference type="Gene3D" id="1.10.10.60">
    <property type="entry name" value="Homeodomain-like"/>
    <property type="match status" value="1"/>
</dbReference>
<keyword evidence="9" id="KW-1185">Reference proteome</keyword>
<dbReference type="Pfam" id="PF00158">
    <property type="entry name" value="Sigma54_activat"/>
    <property type="match status" value="1"/>
</dbReference>
<dbReference type="FunFam" id="3.40.50.300:FF:000006">
    <property type="entry name" value="DNA-binding transcriptional regulator NtrC"/>
    <property type="match status" value="1"/>
</dbReference>
<dbReference type="SUPFAM" id="SSF46689">
    <property type="entry name" value="Homeodomain-like"/>
    <property type="match status" value="1"/>
</dbReference>
<keyword evidence="3" id="KW-0805">Transcription regulation</keyword>
<dbReference type="GO" id="GO:0006355">
    <property type="term" value="P:regulation of DNA-templated transcription"/>
    <property type="evidence" value="ECO:0007669"/>
    <property type="project" value="InterPro"/>
</dbReference>
<keyword evidence="1" id="KW-0547">Nucleotide-binding</keyword>
<dbReference type="InterPro" id="IPR025943">
    <property type="entry name" value="Sigma_54_int_dom_ATP-bd_2"/>
</dbReference>
<dbReference type="InterPro" id="IPR009057">
    <property type="entry name" value="Homeodomain-like_sf"/>
</dbReference>
<keyword evidence="2" id="KW-0067">ATP-binding</keyword>
<organism evidence="8 9">
    <name type="scientific">Spartinivicinus marinus</name>
    <dbReference type="NCBI Taxonomy" id="2994442"/>
    <lineage>
        <taxon>Bacteria</taxon>
        <taxon>Pseudomonadati</taxon>
        <taxon>Pseudomonadota</taxon>
        <taxon>Gammaproteobacteria</taxon>
        <taxon>Oceanospirillales</taxon>
        <taxon>Zooshikellaceae</taxon>
        <taxon>Spartinivicinus</taxon>
    </lineage>
</organism>
<dbReference type="PROSITE" id="PS00675">
    <property type="entry name" value="SIGMA54_INTERACT_1"/>
    <property type="match status" value="1"/>
</dbReference>
<evidence type="ECO:0000313" key="9">
    <source>
        <dbReference type="Proteomes" id="UP000569732"/>
    </source>
</evidence>
<dbReference type="GO" id="GO:0005524">
    <property type="term" value="F:ATP binding"/>
    <property type="evidence" value="ECO:0007669"/>
    <property type="project" value="UniProtKB-KW"/>
</dbReference>
<dbReference type="InterPro" id="IPR027417">
    <property type="entry name" value="P-loop_NTPase"/>
</dbReference>
<comment type="caution">
    <text evidence="8">The sequence shown here is derived from an EMBL/GenBank/DDBJ whole genome shotgun (WGS) entry which is preliminary data.</text>
</comment>
<feature type="domain" description="Sigma-54 factor interaction" evidence="7">
    <location>
        <begin position="222"/>
        <end position="451"/>
    </location>
</feature>
<evidence type="ECO:0000256" key="1">
    <source>
        <dbReference type="ARBA" id="ARBA00022741"/>
    </source>
</evidence>
<dbReference type="PROSITE" id="PS00676">
    <property type="entry name" value="SIGMA54_INTERACT_2"/>
    <property type="match status" value="1"/>
</dbReference>
<dbReference type="SMART" id="SM00382">
    <property type="entry name" value="AAA"/>
    <property type="match status" value="1"/>
</dbReference>
<evidence type="ECO:0000256" key="2">
    <source>
        <dbReference type="ARBA" id="ARBA00022840"/>
    </source>
</evidence>
<dbReference type="InterPro" id="IPR058031">
    <property type="entry name" value="AAA_lid_NorR"/>
</dbReference>
<protein>
    <submittedName>
        <fullName evidence="8">Sigma 54-interacting transcriptional regulator</fullName>
    </submittedName>
</protein>
<dbReference type="PRINTS" id="PR01590">
    <property type="entry name" value="HTHFIS"/>
</dbReference>
<evidence type="ECO:0000256" key="6">
    <source>
        <dbReference type="SAM" id="Coils"/>
    </source>
</evidence>
<dbReference type="PROSITE" id="PS00688">
    <property type="entry name" value="SIGMA54_INTERACT_3"/>
    <property type="match status" value="1"/>
</dbReference>
<dbReference type="SUPFAM" id="SSF55781">
    <property type="entry name" value="GAF domain-like"/>
    <property type="match status" value="1"/>
</dbReference>